<gene>
    <name evidence="1" type="ORF">ACFO0D_15905</name>
</gene>
<proteinExistence type="predicted"/>
<comment type="caution">
    <text evidence="1">The sequence shown here is derived from an EMBL/GenBank/DDBJ whole genome shotgun (WGS) entry which is preliminary data.</text>
</comment>
<reference evidence="2" key="1">
    <citation type="journal article" date="2019" name="Int. J. Syst. Evol. Microbiol.">
        <title>The Global Catalogue of Microorganisms (GCM) 10K type strain sequencing project: providing services to taxonomists for standard genome sequencing and annotation.</title>
        <authorList>
            <consortium name="The Broad Institute Genomics Platform"/>
            <consortium name="The Broad Institute Genome Sequencing Center for Infectious Disease"/>
            <person name="Wu L."/>
            <person name="Ma J."/>
        </authorList>
    </citation>
    <scope>NUCLEOTIDE SEQUENCE [LARGE SCALE GENOMIC DNA]</scope>
    <source>
        <strain evidence="2">CCUG 55995</strain>
    </source>
</reference>
<keyword evidence="2" id="KW-1185">Reference proteome</keyword>
<evidence type="ECO:0000313" key="2">
    <source>
        <dbReference type="Proteomes" id="UP001595952"/>
    </source>
</evidence>
<organism evidence="1 2">
    <name type="scientific">Deinococcus hohokamensis</name>
    <dbReference type="NCBI Taxonomy" id="309883"/>
    <lineage>
        <taxon>Bacteria</taxon>
        <taxon>Thermotogati</taxon>
        <taxon>Deinococcota</taxon>
        <taxon>Deinococci</taxon>
        <taxon>Deinococcales</taxon>
        <taxon>Deinococcaceae</taxon>
        <taxon>Deinococcus</taxon>
    </lineage>
</organism>
<evidence type="ECO:0000313" key="1">
    <source>
        <dbReference type="EMBL" id="MFC4639819.1"/>
    </source>
</evidence>
<name>A0ABV9ICC4_9DEIO</name>
<dbReference type="RefSeq" id="WP_380062796.1">
    <property type="nucleotide sequence ID" value="NZ_JBHSEI010000010.1"/>
</dbReference>
<dbReference type="EMBL" id="JBHSEI010000010">
    <property type="protein sequence ID" value="MFC4639819.1"/>
    <property type="molecule type" value="Genomic_DNA"/>
</dbReference>
<accession>A0ABV9ICC4</accession>
<protein>
    <submittedName>
        <fullName evidence="1">Uncharacterized protein</fullName>
    </submittedName>
</protein>
<dbReference type="Proteomes" id="UP001595952">
    <property type="component" value="Unassembled WGS sequence"/>
</dbReference>
<sequence>MPRKPTSHADKARRAFLRGTAHSSPHAAIERGARTDEEWAAFLDGQQARFHMTNGRKARKAVKARHPMQAAHE</sequence>